<evidence type="ECO:0000256" key="1">
    <source>
        <dbReference type="SAM" id="MobiDB-lite"/>
    </source>
</evidence>
<comment type="caution">
    <text evidence="2">The sequence shown here is derived from an EMBL/GenBank/DDBJ whole genome shotgun (WGS) entry which is preliminary data.</text>
</comment>
<protein>
    <submittedName>
        <fullName evidence="2">Uncharacterized protein</fullName>
    </submittedName>
</protein>
<evidence type="ECO:0000313" key="3">
    <source>
        <dbReference type="Proteomes" id="UP000438429"/>
    </source>
</evidence>
<evidence type="ECO:0000313" key="2">
    <source>
        <dbReference type="EMBL" id="KAF0023847.1"/>
    </source>
</evidence>
<dbReference type="EMBL" id="VEVO01000022">
    <property type="protein sequence ID" value="KAF0023847.1"/>
    <property type="molecule type" value="Genomic_DNA"/>
</dbReference>
<organism evidence="2 3">
    <name type="scientific">Scophthalmus maximus</name>
    <name type="common">Turbot</name>
    <name type="synonym">Psetta maxima</name>
    <dbReference type="NCBI Taxonomy" id="52904"/>
    <lineage>
        <taxon>Eukaryota</taxon>
        <taxon>Metazoa</taxon>
        <taxon>Chordata</taxon>
        <taxon>Craniata</taxon>
        <taxon>Vertebrata</taxon>
        <taxon>Euteleostomi</taxon>
        <taxon>Actinopterygii</taxon>
        <taxon>Neopterygii</taxon>
        <taxon>Teleostei</taxon>
        <taxon>Neoteleostei</taxon>
        <taxon>Acanthomorphata</taxon>
        <taxon>Carangaria</taxon>
        <taxon>Pleuronectiformes</taxon>
        <taxon>Pleuronectoidei</taxon>
        <taxon>Scophthalmidae</taxon>
        <taxon>Scophthalmus</taxon>
    </lineage>
</organism>
<accession>A0A6A4RU55</accession>
<reference evidence="2 3" key="1">
    <citation type="submission" date="2019-06" db="EMBL/GenBank/DDBJ databases">
        <title>Draft genomes of female and male turbot (Scophthalmus maximus).</title>
        <authorList>
            <person name="Xu H."/>
            <person name="Xu X.-W."/>
            <person name="Shao C."/>
            <person name="Chen S."/>
        </authorList>
    </citation>
    <scope>NUCLEOTIDE SEQUENCE [LARGE SCALE GENOMIC DNA]</scope>
    <source>
        <strain evidence="2">Ysfricsl-2016a</strain>
        <tissue evidence="2">Blood</tissue>
    </source>
</reference>
<gene>
    <name evidence="2" type="ORF">F2P81_024477</name>
</gene>
<proteinExistence type="predicted"/>
<dbReference type="AlphaFoldDB" id="A0A6A4RU55"/>
<feature type="region of interest" description="Disordered" evidence="1">
    <location>
        <begin position="132"/>
        <end position="208"/>
    </location>
</feature>
<sequence>MAESCTTAVFQHQFLQRDVDDAASTLRLESGSCERSHVTVRSVNAAFEFGLVPDLDGRRHKCLVFQFFPEFSKLGDQRFVLATQEIKSNGLNITSVALASYNMKVIHWSPAQWSPTSNLNLNVKEKKKIQNTEASLQWKQSRDQITAGDPERWRSSVTAPPTRVSSFKVRRVRAEQRRHLNTSPYDEHLNLHRRQNDEDVHVPQKEEN</sequence>
<dbReference type="Proteomes" id="UP000438429">
    <property type="component" value="Unassembled WGS sequence"/>
</dbReference>
<name>A0A6A4RU55_SCOMX</name>
<feature type="compositionally biased region" description="Polar residues" evidence="1">
    <location>
        <begin position="155"/>
        <end position="165"/>
    </location>
</feature>
<feature type="compositionally biased region" description="Basic and acidic residues" evidence="1">
    <location>
        <begin position="185"/>
        <end position="208"/>
    </location>
</feature>